<dbReference type="AlphaFoldDB" id="A0A453Q666"/>
<reference evidence="1" key="4">
    <citation type="submission" date="2019-03" db="UniProtKB">
        <authorList>
            <consortium name="EnsemblPlants"/>
        </authorList>
    </citation>
    <scope>IDENTIFICATION</scope>
</reference>
<name>A0A453Q666_AEGTS</name>
<dbReference type="EnsemblPlants" id="AET6Gv20990300.10">
    <property type="protein sequence ID" value="AET6Gv20990300.10"/>
    <property type="gene ID" value="AET6Gv20990300"/>
</dbReference>
<reference evidence="2" key="1">
    <citation type="journal article" date="2014" name="Science">
        <title>Ancient hybridizations among the ancestral genomes of bread wheat.</title>
        <authorList>
            <consortium name="International Wheat Genome Sequencing Consortium,"/>
            <person name="Marcussen T."/>
            <person name="Sandve S.R."/>
            <person name="Heier L."/>
            <person name="Spannagl M."/>
            <person name="Pfeifer M."/>
            <person name="Jakobsen K.S."/>
            <person name="Wulff B.B."/>
            <person name="Steuernagel B."/>
            <person name="Mayer K.F."/>
            <person name="Olsen O.A."/>
        </authorList>
    </citation>
    <scope>NUCLEOTIDE SEQUENCE [LARGE SCALE GENOMIC DNA]</scope>
    <source>
        <strain evidence="2">cv. AL8/78</strain>
    </source>
</reference>
<accession>A0A453Q666</accession>
<evidence type="ECO:0000313" key="2">
    <source>
        <dbReference type="Proteomes" id="UP000015105"/>
    </source>
</evidence>
<organism evidence="1 2">
    <name type="scientific">Aegilops tauschii subsp. strangulata</name>
    <name type="common">Goatgrass</name>
    <dbReference type="NCBI Taxonomy" id="200361"/>
    <lineage>
        <taxon>Eukaryota</taxon>
        <taxon>Viridiplantae</taxon>
        <taxon>Streptophyta</taxon>
        <taxon>Embryophyta</taxon>
        <taxon>Tracheophyta</taxon>
        <taxon>Spermatophyta</taxon>
        <taxon>Magnoliopsida</taxon>
        <taxon>Liliopsida</taxon>
        <taxon>Poales</taxon>
        <taxon>Poaceae</taxon>
        <taxon>BOP clade</taxon>
        <taxon>Pooideae</taxon>
        <taxon>Triticodae</taxon>
        <taxon>Triticeae</taxon>
        <taxon>Triticinae</taxon>
        <taxon>Aegilops</taxon>
    </lineage>
</organism>
<protein>
    <submittedName>
        <fullName evidence="1">Uncharacterized protein</fullName>
    </submittedName>
</protein>
<reference evidence="1" key="3">
    <citation type="journal article" date="2017" name="Nature">
        <title>Genome sequence of the progenitor of the wheat D genome Aegilops tauschii.</title>
        <authorList>
            <person name="Luo M.C."/>
            <person name="Gu Y.Q."/>
            <person name="Puiu D."/>
            <person name="Wang H."/>
            <person name="Twardziok S.O."/>
            <person name="Deal K.R."/>
            <person name="Huo N."/>
            <person name="Zhu T."/>
            <person name="Wang L."/>
            <person name="Wang Y."/>
            <person name="McGuire P.E."/>
            <person name="Liu S."/>
            <person name="Long H."/>
            <person name="Ramasamy R.K."/>
            <person name="Rodriguez J.C."/>
            <person name="Van S.L."/>
            <person name="Yuan L."/>
            <person name="Wang Z."/>
            <person name="Xia Z."/>
            <person name="Xiao L."/>
            <person name="Anderson O.D."/>
            <person name="Ouyang S."/>
            <person name="Liang Y."/>
            <person name="Zimin A.V."/>
            <person name="Pertea G."/>
            <person name="Qi P."/>
            <person name="Bennetzen J.L."/>
            <person name="Dai X."/>
            <person name="Dawson M.W."/>
            <person name="Muller H.G."/>
            <person name="Kugler K."/>
            <person name="Rivarola-Duarte L."/>
            <person name="Spannagl M."/>
            <person name="Mayer K.F.X."/>
            <person name="Lu F.H."/>
            <person name="Bevan M.W."/>
            <person name="Leroy P."/>
            <person name="Li P."/>
            <person name="You F.M."/>
            <person name="Sun Q."/>
            <person name="Liu Z."/>
            <person name="Lyons E."/>
            <person name="Wicker T."/>
            <person name="Salzberg S.L."/>
            <person name="Devos K.M."/>
            <person name="Dvorak J."/>
        </authorList>
    </citation>
    <scope>NUCLEOTIDE SEQUENCE [LARGE SCALE GENOMIC DNA]</scope>
    <source>
        <strain evidence="1">cv. AL8/78</strain>
    </source>
</reference>
<keyword evidence="2" id="KW-1185">Reference proteome</keyword>
<proteinExistence type="predicted"/>
<evidence type="ECO:0000313" key="1">
    <source>
        <dbReference type="EnsemblPlants" id="AET6Gv20990300.10"/>
    </source>
</evidence>
<sequence length="76" mass="8893">MQGAVLLSKGTNGHQPSGCMFTSTKHRPCELIPKMTRSEHVTWALYRMALQLQIHPHCVHCLWRTYIYKEGFMLEY</sequence>
<reference evidence="1" key="5">
    <citation type="journal article" date="2021" name="G3 (Bethesda)">
        <title>Aegilops tauschii genome assembly Aet v5.0 features greater sequence contiguity and improved annotation.</title>
        <authorList>
            <person name="Wang L."/>
            <person name="Zhu T."/>
            <person name="Rodriguez J.C."/>
            <person name="Deal K.R."/>
            <person name="Dubcovsky J."/>
            <person name="McGuire P.E."/>
            <person name="Lux T."/>
            <person name="Spannagl M."/>
            <person name="Mayer K.F.X."/>
            <person name="Baldrich P."/>
            <person name="Meyers B.C."/>
            <person name="Huo N."/>
            <person name="Gu Y.Q."/>
            <person name="Zhou H."/>
            <person name="Devos K.M."/>
            <person name="Bennetzen J.L."/>
            <person name="Unver T."/>
            <person name="Budak H."/>
            <person name="Gulick P.J."/>
            <person name="Galiba G."/>
            <person name="Kalapos B."/>
            <person name="Nelson D.R."/>
            <person name="Li P."/>
            <person name="You F.M."/>
            <person name="Luo M.C."/>
            <person name="Dvorak J."/>
        </authorList>
    </citation>
    <scope>NUCLEOTIDE SEQUENCE [LARGE SCALE GENOMIC DNA]</scope>
    <source>
        <strain evidence="1">cv. AL8/78</strain>
    </source>
</reference>
<dbReference type="Proteomes" id="UP000015105">
    <property type="component" value="Chromosome 6D"/>
</dbReference>
<reference evidence="2" key="2">
    <citation type="journal article" date="2017" name="Nat. Plants">
        <title>The Aegilops tauschii genome reveals multiple impacts of transposons.</title>
        <authorList>
            <person name="Zhao G."/>
            <person name="Zou C."/>
            <person name="Li K."/>
            <person name="Wang K."/>
            <person name="Li T."/>
            <person name="Gao L."/>
            <person name="Zhang X."/>
            <person name="Wang H."/>
            <person name="Yang Z."/>
            <person name="Liu X."/>
            <person name="Jiang W."/>
            <person name="Mao L."/>
            <person name="Kong X."/>
            <person name="Jiao Y."/>
            <person name="Jia J."/>
        </authorList>
    </citation>
    <scope>NUCLEOTIDE SEQUENCE [LARGE SCALE GENOMIC DNA]</scope>
    <source>
        <strain evidence="2">cv. AL8/78</strain>
    </source>
</reference>
<dbReference type="Gramene" id="AET6Gv20990300.10">
    <property type="protein sequence ID" value="AET6Gv20990300.10"/>
    <property type="gene ID" value="AET6Gv20990300"/>
</dbReference>